<evidence type="ECO:0000256" key="2">
    <source>
        <dbReference type="SAM" id="Phobius"/>
    </source>
</evidence>
<dbReference type="EMBL" id="JAJJMB010007708">
    <property type="protein sequence ID" value="KAI3928735.1"/>
    <property type="molecule type" value="Genomic_DNA"/>
</dbReference>
<dbReference type="Gene3D" id="1.10.110.10">
    <property type="entry name" value="Plant lipid-transfer and hydrophobic proteins"/>
    <property type="match status" value="1"/>
</dbReference>
<dbReference type="InterPro" id="IPR027923">
    <property type="entry name" value="Hydrophob_seed_dom"/>
</dbReference>
<accession>A0AAD4T0N6</accession>
<sequence length="291" mass="29774">MSHNLSYINLLVSLQLNIFKTIAMESSKISAILFICMLFISSVTPILGCGTCGKPTKPKTPKAKTPKTPKTPTPSPVTLPPVGKLPPVKLPPVGTLPPVGKLPLPPVGLPPVTLPPVGKLPLPPVGTLPPVGKLPLPPVGLPPVTLPPVGKLPLPPVGTLPPVGKLPLPPVTLPPVGKLPLPPVGLPPVTLPPVIGGSPPKTKGKDSCPIDILKLGACVDLLGGLVHIGLADPAVNKCCPILSGLAEIEAAACLCTTLKIKLLNLKVYVPIALQVLLTCGKNPPPGYDCSI</sequence>
<reference evidence="4" key="1">
    <citation type="submission" date="2022-04" db="EMBL/GenBank/DDBJ databases">
        <title>A functionally conserved STORR gene fusion in Papaver species that diverged 16.8 million years ago.</title>
        <authorList>
            <person name="Catania T."/>
        </authorList>
    </citation>
    <scope>NUCLEOTIDE SEQUENCE</scope>
    <source>
        <strain evidence="4">S-188037</strain>
    </source>
</reference>
<gene>
    <name evidence="4" type="ORF">MKW98_024336</name>
</gene>
<dbReference type="AlphaFoldDB" id="A0AAD4T0N6"/>
<evidence type="ECO:0000256" key="1">
    <source>
        <dbReference type="SAM" id="MobiDB-lite"/>
    </source>
</evidence>
<proteinExistence type="predicted"/>
<feature type="compositionally biased region" description="Basic residues" evidence="1">
    <location>
        <begin position="56"/>
        <end position="67"/>
    </location>
</feature>
<organism evidence="4 5">
    <name type="scientific">Papaver atlanticum</name>
    <dbReference type="NCBI Taxonomy" id="357466"/>
    <lineage>
        <taxon>Eukaryota</taxon>
        <taxon>Viridiplantae</taxon>
        <taxon>Streptophyta</taxon>
        <taxon>Embryophyta</taxon>
        <taxon>Tracheophyta</taxon>
        <taxon>Spermatophyta</taxon>
        <taxon>Magnoliopsida</taxon>
        <taxon>Ranunculales</taxon>
        <taxon>Papaveraceae</taxon>
        <taxon>Papaveroideae</taxon>
        <taxon>Papaver</taxon>
    </lineage>
</organism>
<keyword evidence="2" id="KW-0812">Transmembrane</keyword>
<dbReference type="Proteomes" id="UP001202328">
    <property type="component" value="Unassembled WGS sequence"/>
</dbReference>
<dbReference type="CDD" id="cd01958">
    <property type="entry name" value="HPS_like"/>
    <property type="match status" value="1"/>
</dbReference>
<dbReference type="InterPro" id="IPR036312">
    <property type="entry name" value="Bifun_inhib/LTP/seed_sf"/>
</dbReference>
<feature type="region of interest" description="Disordered" evidence="1">
    <location>
        <begin position="55"/>
        <end position="83"/>
    </location>
</feature>
<keyword evidence="2" id="KW-0472">Membrane</keyword>
<dbReference type="Pfam" id="PF14547">
    <property type="entry name" value="Hydrophob_seed"/>
    <property type="match status" value="1"/>
</dbReference>
<keyword evidence="2" id="KW-1133">Transmembrane helix</keyword>
<evidence type="ECO:0000313" key="4">
    <source>
        <dbReference type="EMBL" id="KAI3928735.1"/>
    </source>
</evidence>
<dbReference type="InterPro" id="IPR016140">
    <property type="entry name" value="Bifunc_inhib/LTP/seed_store"/>
</dbReference>
<name>A0AAD4T0N6_9MAGN</name>
<keyword evidence="5" id="KW-1185">Reference proteome</keyword>
<evidence type="ECO:0000313" key="5">
    <source>
        <dbReference type="Proteomes" id="UP001202328"/>
    </source>
</evidence>
<feature type="compositionally biased region" description="Pro residues" evidence="1">
    <location>
        <begin position="69"/>
        <end position="79"/>
    </location>
</feature>
<dbReference type="SMART" id="SM00499">
    <property type="entry name" value="AAI"/>
    <property type="match status" value="1"/>
</dbReference>
<feature type="transmembrane region" description="Helical" evidence="2">
    <location>
        <begin position="29"/>
        <end position="48"/>
    </location>
</feature>
<dbReference type="InterPro" id="IPR051636">
    <property type="entry name" value="Plant_LTP/defense-related"/>
</dbReference>
<evidence type="ECO:0000259" key="3">
    <source>
        <dbReference type="SMART" id="SM00499"/>
    </source>
</evidence>
<comment type="caution">
    <text evidence="4">The sequence shown here is derived from an EMBL/GenBank/DDBJ whole genome shotgun (WGS) entry which is preliminary data.</text>
</comment>
<feature type="domain" description="Bifunctional inhibitor/plant lipid transfer protein/seed storage helical" evidence="3">
    <location>
        <begin position="208"/>
        <end position="289"/>
    </location>
</feature>
<protein>
    <recommendedName>
        <fullName evidence="3">Bifunctional inhibitor/plant lipid transfer protein/seed storage helical domain-containing protein</fullName>
    </recommendedName>
</protein>
<dbReference type="SUPFAM" id="SSF47699">
    <property type="entry name" value="Bifunctional inhibitor/lipid-transfer protein/seed storage 2S albumin"/>
    <property type="match status" value="1"/>
</dbReference>
<dbReference type="PANTHER" id="PTHR31731">
    <property type="match status" value="1"/>
</dbReference>